<name>A0A398DYS3_9BACT</name>
<accession>A0A398DYS3</accession>
<organism evidence="2 3">
    <name type="scientific">Candidatus Cryosericum septentrionale</name>
    <dbReference type="NCBI Taxonomy" id="2290913"/>
    <lineage>
        <taxon>Bacteria</taxon>
        <taxon>Pseudomonadati</taxon>
        <taxon>Caldisericota/Cryosericota group</taxon>
        <taxon>Candidatus Cryosericota</taxon>
        <taxon>Candidatus Cryosericia</taxon>
        <taxon>Candidatus Cryosericales</taxon>
        <taxon>Candidatus Cryosericaceae</taxon>
        <taxon>Candidatus Cryosericum</taxon>
    </lineage>
</organism>
<dbReference type="EMBL" id="QXIY01000015">
    <property type="protein sequence ID" value="RIE17047.1"/>
    <property type="molecule type" value="Genomic_DNA"/>
</dbReference>
<dbReference type="Proteomes" id="UP000266113">
    <property type="component" value="Unassembled WGS sequence"/>
</dbReference>
<gene>
    <name evidence="2" type="ORF">SMC1_03585</name>
</gene>
<reference evidence="2 3" key="1">
    <citation type="submission" date="2018-09" db="EMBL/GenBank/DDBJ databases">
        <title>Discovery and Ecogenomic Context for Candidatus Cryosericales, a Global Caldiserica Order Active in Thawing Permafrost.</title>
        <authorList>
            <person name="Martinez M.A."/>
            <person name="Woodcroft B.J."/>
            <person name="Ignacio Espinoza J.C."/>
            <person name="Zayed A."/>
            <person name="Singleton C.M."/>
            <person name="Boyd J."/>
            <person name="Li Y.-F."/>
            <person name="Purvine S."/>
            <person name="Maughan H."/>
            <person name="Hodgkins S.B."/>
            <person name="Anderson D."/>
            <person name="Sederholm M."/>
            <person name="Temperton B."/>
            <person name="Saleska S.R."/>
            <person name="Tyson G.W."/>
            <person name="Rich V.I."/>
        </authorList>
    </citation>
    <scope>NUCLEOTIDE SEQUENCE [LARGE SCALE GENOMIC DNA]</scope>
    <source>
        <strain evidence="2 3">SMC1</strain>
    </source>
</reference>
<dbReference type="AlphaFoldDB" id="A0A398DYS3"/>
<keyword evidence="1" id="KW-0812">Transmembrane</keyword>
<evidence type="ECO:0000313" key="3">
    <source>
        <dbReference type="Proteomes" id="UP000266113"/>
    </source>
</evidence>
<comment type="caution">
    <text evidence="2">The sequence shown here is derived from an EMBL/GenBank/DDBJ whole genome shotgun (WGS) entry which is preliminary data.</text>
</comment>
<keyword evidence="1" id="KW-1133">Transmembrane helix</keyword>
<proteinExistence type="predicted"/>
<evidence type="ECO:0000313" key="2">
    <source>
        <dbReference type="EMBL" id="RIE17047.1"/>
    </source>
</evidence>
<keyword evidence="1" id="KW-0472">Membrane</keyword>
<evidence type="ECO:0000256" key="1">
    <source>
        <dbReference type="SAM" id="Phobius"/>
    </source>
</evidence>
<protein>
    <submittedName>
        <fullName evidence="2">Uncharacterized protein</fullName>
    </submittedName>
</protein>
<feature type="transmembrane region" description="Helical" evidence="1">
    <location>
        <begin position="6"/>
        <end position="30"/>
    </location>
</feature>
<keyword evidence="3" id="KW-1185">Reference proteome</keyword>
<sequence>MTRKTIGLISIILAVVVGIGALMTIPAVYAETKTVVTRQSVTAGCAVSLAHNADSPRAFFLNARGVLPRVAARIRRACTA</sequence>